<evidence type="ECO:0000256" key="7">
    <source>
        <dbReference type="ARBA" id="ARBA00023122"/>
    </source>
</evidence>
<evidence type="ECO:0000256" key="3">
    <source>
        <dbReference type="ARBA" id="ARBA00022475"/>
    </source>
</evidence>
<evidence type="ECO:0000256" key="5">
    <source>
        <dbReference type="ARBA" id="ARBA00022737"/>
    </source>
</evidence>
<comment type="similarity">
    <text evidence="2">Belongs to the UPF0053 family.</text>
</comment>
<evidence type="ECO:0000256" key="11">
    <source>
        <dbReference type="SAM" id="Phobius"/>
    </source>
</evidence>
<keyword evidence="7 9" id="KW-0129">CBS domain</keyword>
<dbReference type="GO" id="GO:0005886">
    <property type="term" value="C:plasma membrane"/>
    <property type="evidence" value="ECO:0007669"/>
    <property type="project" value="UniProtKB-SubCell"/>
</dbReference>
<feature type="domain" description="CNNM transmembrane" evidence="13">
    <location>
        <begin position="1"/>
        <end position="185"/>
    </location>
</feature>
<evidence type="ECO:0000256" key="10">
    <source>
        <dbReference type="PROSITE-ProRule" id="PRU01193"/>
    </source>
</evidence>
<dbReference type="Gene3D" id="3.30.465.10">
    <property type="match status" value="1"/>
</dbReference>
<dbReference type="SUPFAM" id="SSF56176">
    <property type="entry name" value="FAD-binding/transporter-associated domain-like"/>
    <property type="match status" value="1"/>
</dbReference>
<evidence type="ECO:0000256" key="6">
    <source>
        <dbReference type="ARBA" id="ARBA00022989"/>
    </source>
</evidence>
<organism evidence="14 15">
    <name type="scientific">Candidatus Auribacter fodinae</name>
    <dbReference type="NCBI Taxonomy" id="2093366"/>
    <lineage>
        <taxon>Bacteria</taxon>
        <taxon>Pseudomonadati</taxon>
        <taxon>Candidatus Auribacterota</taxon>
        <taxon>Candidatus Auribacteria</taxon>
        <taxon>Candidatus Auribacterales</taxon>
        <taxon>Candidatus Auribacteraceae</taxon>
        <taxon>Candidatus Auribacter</taxon>
    </lineage>
</organism>
<comment type="caution">
    <text evidence="14">The sequence shown here is derived from an EMBL/GenBank/DDBJ whole genome shotgun (WGS) entry which is preliminary data.</text>
</comment>
<dbReference type="PANTHER" id="PTHR22777">
    <property type="entry name" value="HEMOLYSIN-RELATED"/>
    <property type="match status" value="1"/>
</dbReference>
<keyword evidence="8 10" id="KW-0472">Membrane</keyword>
<evidence type="ECO:0000313" key="15">
    <source>
        <dbReference type="Proteomes" id="UP000266426"/>
    </source>
</evidence>
<evidence type="ECO:0000256" key="9">
    <source>
        <dbReference type="PROSITE-ProRule" id="PRU00703"/>
    </source>
</evidence>
<dbReference type="PROSITE" id="PS51846">
    <property type="entry name" value="CNNM"/>
    <property type="match status" value="1"/>
</dbReference>
<evidence type="ECO:0000256" key="2">
    <source>
        <dbReference type="ARBA" id="ARBA00006337"/>
    </source>
</evidence>
<dbReference type="FunFam" id="3.10.580.10:FF:000002">
    <property type="entry name" value="Magnesium/cobalt efflux protein CorC"/>
    <property type="match status" value="1"/>
</dbReference>
<protein>
    <submittedName>
        <fullName evidence="14">HlyC/CorC family transporter</fullName>
    </submittedName>
</protein>
<dbReference type="InterPro" id="IPR016169">
    <property type="entry name" value="FAD-bd_PCMH_sub2"/>
</dbReference>
<dbReference type="PANTHER" id="PTHR22777:SF32">
    <property type="entry name" value="UPF0053 INNER MEMBRANE PROTEIN YFJD"/>
    <property type="match status" value="1"/>
</dbReference>
<evidence type="ECO:0000259" key="12">
    <source>
        <dbReference type="PROSITE" id="PS51371"/>
    </source>
</evidence>
<dbReference type="Proteomes" id="UP000266426">
    <property type="component" value="Unassembled WGS sequence"/>
</dbReference>
<dbReference type="CDD" id="cd04590">
    <property type="entry name" value="CBS_pair_CorC_HlyC_assoc"/>
    <property type="match status" value="1"/>
</dbReference>
<sequence length="413" mass="46685">MDTFFQFLALIICLALSAFFSCSETALFSLSKSTVHVLSGKNERGRTIARHLVHAPNLLITILIGNMFVNIFSTSISERIATNLFSSFGLEISIAAMTFLIIIFGEITPKVIAVNNAQTIALFVIPFIDKLYTVLAPIRKILYRVSSFFLQHITRFMSAEMHSSHEEVKAIITDSHRIGLLLEHEKRMIEGVMKLNSIRVHDIMTPRTEMVAVEENDSVNQIQKKIQNGKVSRIPVYKEQLDNVIGVLYVKDFLMIDKENMKLAGIVRKPYFVPETKLAIELFREMRKAQIHLAVVVDEYGGVEGLITMEDILEEIFGDILDKKDVLLTLKKISPRSMKISGKLSIEDFNEVFSAHINDELNVTIGGFLLTHFGHIPKKGECIVIQGIEFMVTRSKKNRIEEIIVTRKTGSKA</sequence>
<keyword evidence="6 10" id="KW-1133">Transmembrane helix</keyword>
<name>A0A3A4R3D8_9BACT</name>
<dbReference type="Pfam" id="PF01595">
    <property type="entry name" value="CNNM"/>
    <property type="match status" value="1"/>
</dbReference>
<dbReference type="SMART" id="SM00116">
    <property type="entry name" value="CBS"/>
    <property type="match status" value="2"/>
</dbReference>
<dbReference type="InterPro" id="IPR036318">
    <property type="entry name" value="FAD-bd_PCMH-like_sf"/>
</dbReference>
<comment type="subcellular location">
    <subcellularLocation>
        <location evidence="1">Cell membrane</location>
        <topology evidence="1">Multi-pass membrane protein</topology>
    </subcellularLocation>
</comment>
<feature type="transmembrane region" description="Helical" evidence="11">
    <location>
        <begin position="84"/>
        <end position="105"/>
    </location>
</feature>
<dbReference type="EMBL" id="QZJZ01000054">
    <property type="protein sequence ID" value="RJP59163.1"/>
    <property type="molecule type" value="Genomic_DNA"/>
</dbReference>
<feature type="transmembrane region" description="Helical" evidence="11">
    <location>
        <begin position="52"/>
        <end position="72"/>
    </location>
</feature>
<dbReference type="InterPro" id="IPR046342">
    <property type="entry name" value="CBS_dom_sf"/>
</dbReference>
<accession>A0A3A4R3D8</accession>
<dbReference type="PROSITE" id="PS51371">
    <property type="entry name" value="CBS"/>
    <property type="match status" value="2"/>
</dbReference>
<feature type="domain" description="CBS" evidence="12">
    <location>
        <begin position="204"/>
        <end position="263"/>
    </location>
</feature>
<evidence type="ECO:0000256" key="4">
    <source>
        <dbReference type="ARBA" id="ARBA00022692"/>
    </source>
</evidence>
<dbReference type="InterPro" id="IPR005170">
    <property type="entry name" value="Transptr-assoc_dom"/>
</dbReference>
<dbReference type="InterPro" id="IPR044751">
    <property type="entry name" value="Ion_transp-like_CBS"/>
</dbReference>
<proteinExistence type="inferred from homology"/>
<evidence type="ECO:0000256" key="8">
    <source>
        <dbReference type="ARBA" id="ARBA00023136"/>
    </source>
</evidence>
<dbReference type="Gene3D" id="3.10.580.10">
    <property type="entry name" value="CBS-domain"/>
    <property type="match status" value="1"/>
</dbReference>
<dbReference type="Pfam" id="PF03471">
    <property type="entry name" value="CorC_HlyC"/>
    <property type="match status" value="1"/>
</dbReference>
<keyword evidence="3" id="KW-1003">Cell membrane</keyword>
<evidence type="ECO:0000313" key="14">
    <source>
        <dbReference type="EMBL" id="RJP59163.1"/>
    </source>
</evidence>
<dbReference type="InterPro" id="IPR000644">
    <property type="entry name" value="CBS_dom"/>
</dbReference>
<dbReference type="SUPFAM" id="SSF54631">
    <property type="entry name" value="CBS-domain pair"/>
    <property type="match status" value="1"/>
</dbReference>
<dbReference type="SMART" id="SM01091">
    <property type="entry name" value="CorC_HlyC"/>
    <property type="match status" value="1"/>
</dbReference>
<dbReference type="AlphaFoldDB" id="A0A3A4R3D8"/>
<evidence type="ECO:0000259" key="13">
    <source>
        <dbReference type="PROSITE" id="PS51846"/>
    </source>
</evidence>
<dbReference type="GO" id="GO:0050660">
    <property type="term" value="F:flavin adenine dinucleotide binding"/>
    <property type="evidence" value="ECO:0007669"/>
    <property type="project" value="InterPro"/>
</dbReference>
<dbReference type="Pfam" id="PF00571">
    <property type="entry name" value="CBS"/>
    <property type="match status" value="2"/>
</dbReference>
<evidence type="ECO:0000256" key="1">
    <source>
        <dbReference type="ARBA" id="ARBA00004651"/>
    </source>
</evidence>
<gene>
    <name evidence="14" type="ORF">C4541_06650</name>
</gene>
<keyword evidence="4 10" id="KW-0812">Transmembrane</keyword>
<dbReference type="InterPro" id="IPR002550">
    <property type="entry name" value="CNNM"/>
</dbReference>
<feature type="domain" description="CBS" evidence="12">
    <location>
        <begin position="266"/>
        <end position="323"/>
    </location>
</feature>
<reference evidence="14 15" key="1">
    <citation type="journal article" date="2017" name="ISME J.">
        <title>Energy and carbon metabolisms in a deep terrestrial subsurface fluid microbial community.</title>
        <authorList>
            <person name="Momper L."/>
            <person name="Jungbluth S.P."/>
            <person name="Lee M.D."/>
            <person name="Amend J.P."/>
        </authorList>
    </citation>
    <scope>NUCLEOTIDE SEQUENCE [LARGE SCALE GENOMIC DNA]</scope>
    <source>
        <strain evidence="14">SURF_26</strain>
    </source>
</reference>
<keyword evidence="5" id="KW-0677">Repeat</keyword>